<evidence type="ECO:0000256" key="1">
    <source>
        <dbReference type="SAM" id="MobiDB-lite"/>
    </source>
</evidence>
<dbReference type="Proteomes" id="UP000006643">
    <property type="component" value="Unassembled WGS sequence"/>
</dbReference>
<dbReference type="eggNOG" id="ENOG502RG98">
    <property type="taxonomic scope" value="Eukaryota"/>
</dbReference>
<dbReference type="RefSeq" id="XP_002895157.1">
    <property type="nucleotide sequence ID" value="XM_002895111.1"/>
</dbReference>
<dbReference type="KEGG" id="pif:PITG_21041"/>
<sequence length="474" mass="53647">MNPVDESQMVPVYNIETPRKNIQLVIVPNRTARNPHNCPQRPDANHHSSRQRLGDDAEMVQEIDQLIAFRQSRAKDFDYLPHPAVARGFFADFGFRGLSIRHFAPMDVKVERDNLKSYDMTDFSAKNNTPEPQEPKDLADVVAALEVLSLLVNEMYTQVVADLVDAAGRFLLTLPAQSIRTHFQLNHESYARVVQRVTSLKVEAALKLSASRKPSSRMKKAKARTTIRGARQGHGVPVPPKVVAALLIRKGKKLCMKKGFVYRKMPWSVGWPKEDLIPEVRDVVPLQSNCKSVQGSNESRCHGVGRKERGHEMRTVVSGELQIFLTGQQRRYTLTLLASERGLGPQRHRARDGLASIMKHYGVAPPTDAPAWGLKNRSRLYQIDRAKQYAYCALLRRSKMGLPYLIRLVRGETSQAPRPNKGPDYFRSYSLLKNIQVQRRMARHCDASRQAKMVYNVFKPNSASTESWLCIASS</sequence>
<dbReference type="VEuPathDB" id="FungiDB:PITG_21041"/>
<accession>D0P3G9</accession>
<dbReference type="GeneID" id="9466766"/>
<organism evidence="2 3">
    <name type="scientific">Phytophthora infestans (strain T30-4)</name>
    <name type="common">Potato late blight agent</name>
    <dbReference type="NCBI Taxonomy" id="403677"/>
    <lineage>
        <taxon>Eukaryota</taxon>
        <taxon>Sar</taxon>
        <taxon>Stramenopiles</taxon>
        <taxon>Oomycota</taxon>
        <taxon>Peronosporomycetes</taxon>
        <taxon>Peronosporales</taxon>
        <taxon>Peronosporaceae</taxon>
        <taxon>Phytophthora</taxon>
    </lineage>
</organism>
<evidence type="ECO:0000313" key="2">
    <source>
        <dbReference type="EMBL" id="EEY59755.1"/>
    </source>
</evidence>
<protein>
    <submittedName>
        <fullName evidence="2">Uncharacterized protein</fullName>
    </submittedName>
</protein>
<gene>
    <name evidence="2" type="ORF">PITG_21041</name>
</gene>
<feature type="region of interest" description="Disordered" evidence="1">
    <location>
        <begin position="32"/>
        <end position="53"/>
    </location>
</feature>
<dbReference type="HOGENOM" id="CLU_576811_0_0_1"/>
<dbReference type="InParanoid" id="D0P3G9"/>
<dbReference type="EMBL" id="DS028370">
    <property type="protein sequence ID" value="EEY59755.1"/>
    <property type="molecule type" value="Genomic_DNA"/>
</dbReference>
<proteinExistence type="predicted"/>
<reference evidence="3" key="1">
    <citation type="journal article" date="2009" name="Nature">
        <title>Genome sequence and analysis of the Irish potato famine pathogen Phytophthora infestans.</title>
        <authorList>
            <consortium name="The Broad Institute Genome Sequencing Platform"/>
            <person name="Haas B.J."/>
            <person name="Kamoun S."/>
            <person name="Zody M.C."/>
            <person name="Jiang R.H."/>
            <person name="Handsaker R.E."/>
            <person name="Cano L.M."/>
            <person name="Grabherr M."/>
            <person name="Kodira C.D."/>
            <person name="Raffaele S."/>
            <person name="Torto-Alalibo T."/>
            <person name="Bozkurt T.O."/>
            <person name="Ah-Fong A.M."/>
            <person name="Alvarado L."/>
            <person name="Anderson V.L."/>
            <person name="Armstrong M.R."/>
            <person name="Avrova A."/>
            <person name="Baxter L."/>
            <person name="Beynon J."/>
            <person name="Boevink P.C."/>
            <person name="Bollmann S.R."/>
            <person name="Bos J.I."/>
            <person name="Bulone V."/>
            <person name="Cai G."/>
            <person name="Cakir C."/>
            <person name="Carrington J.C."/>
            <person name="Chawner M."/>
            <person name="Conti L."/>
            <person name="Costanzo S."/>
            <person name="Ewan R."/>
            <person name="Fahlgren N."/>
            <person name="Fischbach M.A."/>
            <person name="Fugelstad J."/>
            <person name="Gilroy E.M."/>
            <person name="Gnerre S."/>
            <person name="Green P.J."/>
            <person name="Grenville-Briggs L.J."/>
            <person name="Griffith J."/>
            <person name="Grunwald N.J."/>
            <person name="Horn K."/>
            <person name="Horner N.R."/>
            <person name="Hu C.H."/>
            <person name="Huitema E."/>
            <person name="Jeong D.H."/>
            <person name="Jones A.M."/>
            <person name="Jones J.D."/>
            <person name="Jones R.W."/>
            <person name="Karlsson E.K."/>
            <person name="Kunjeti S.G."/>
            <person name="Lamour K."/>
            <person name="Liu Z."/>
            <person name="Ma L."/>
            <person name="Maclean D."/>
            <person name="Chibucos M.C."/>
            <person name="McDonald H."/>
            <person name="McWalters J."/>
            <person name="Meijer H.J."/>
            <person name="Morgan W."/>
            <person name="Morris P.F."/>
            <person name="Munro C.A."/>
            <person name="O'Neill K."/>
            <person name="Ospina-Giraldo M."/>
            <person name="Pinzon A."/>
            <person name="Pritchard L."/>
            <person name="Ramsahoye B."/>
            <person name="Ren Q."/>
            <person name="Restrepo S."/>
            <person name="Roy S."/>
            <person name="Sadanandom A."/>
            <person name="Savidor A."/>
            <person name="Schornack S."/>
            <person name="Schwartz D.C."/>
            <person name="Schumann U.D."/>
            <person name="Schwessinger B."/>
            <person name="Seyer L."/>
            <person name="Sharpe T."/>
            <person name="Silvar C."/>
            <person name="Song J."/>
            <person name="Studholme D.J."/>
            <person name="Sykes S."/>
            <person name="Thines M."/>
            <person name="van de Vondervoort P.J."/>
            <person name="Phuntumart V."/>
            <person name="Wawra S."/>
            <person name="Weide R."/>
            <person name="Win J."/>
            <person name="Young C."/>
            <person name="Zhou S."/>
            <person name="Fry W."/>
            <person name="Meyers B.C."/>
            <person name="van West P."/>
            <person name="Ristaino J."/>
            <person name="Govers F."/>
            <person name="Birch P.R."/>
            <person name="Whisson S.C."/>
            <person name="Judelson H.S."/>
            <person name="Nusbaum C."/>
        </authorList>
    </citation>
    <scope>NUCLEOTIDE SEQUENCE [LARGE SCALE GENOMIC DNA]</scope>
    <source>
        <strain evidence="3">T30-4</strain>
    </source>
</reference>
<keyword evidence="3" id="KW-1185">Reference proteome</keyword>
<dbReference type="AlphaFoldDB" id="D0P3G9"/>
<name>D0P3G9_PHYIT</name>
<evidence type="ECO:0000313" key="3">
    <source>
        <dbReference type="Proteomes" id="UP000006643"/>
    </source>
</evidence>